<dbReference type="InterPro" id="IPR000515">
    <property type="entry name" value="MetI-like"/>
</dbReference>
<proteinExistence type="inferred from homology"/>
<feature type="transmembrane region" description="Helical" evidence="7">
    <location>
        <begin position="134"/>
        <end position="156"/>
    </location>
</feature>
<dbReference type="Gene3D" id="1.10.3720.10">
    <property type="entry name" value="MetI-like"/>
    <property type="match status" value="1"/>
</dbReference>
<dbReference type="PANTHER" id="PTHR43163">
    <property type="entry name" value="DIPEPTIDE TRANSPORT SYSTEM PERMEASE PROTEIN DPPB-RELATED"/>
    <property type="match status" value="1"/>
</dbReference>
<keyword evidence="11" id="KW-1185">Reference proteome</keyword>
<dbReference type="Pfam" id="PF00528">
    <property type="entry name" value="BPD_transp_1"/>
    <property type="match status" value="1"/>
</dbReference>
<dbReference type="Proteomes" id="UP000189735">
    <property type="component" value="Unassembled WGS sequence"/>
</dbReference>
<evidence type="ECO:0000313" key="10">
    <source>
        <dbReference type="EMBL" id="SKA80285.1"/>
    </source>
</evidence>
<feature type="transmembrane region" description="Helical" evidence="7">
    <location>
        <begin position="176"/>
        <end position="199"/>
    </location>
</feature>
<evidence type="ECO:0000256" key="4">
    <source>
        <dbReference type="ARBA" id="ARBA00022692"/>
    </source>
</evidence>
<comment type="subcellular location">
    <subcellularLocation>
        <location evidence="1 7">Cell membrane</location>
        <topology evidence="1 7">Multi-pass membrane protein</topology>
    </subcellularLocation>
</comment>
<dbReference type="InterPro" id="IPR045621">
    <property type="entry name" value="BPD_transp_1_N"/>
</dbReference>
<dbReference type="EMBL" id="JYFC01000003">
    <property type="protein sequence ID" value="KJC64226.1"/>
    <property type="molecule type" value="Genomic_DNA"/>
</dbReference>
<comment type="similarity">
    <text evidence="7">Belongs to the binding-protein-dependent transport system permease family.</text>
</comment>
<organism evidence="10 12">
    <name type="scientific">Agreia bicolorata</name>
    <dbReference type="NCBI Taxonomy" id="110935"/>
    <lineage>
        <taxon>Bacteria</taxon>
        <taxon>Bacillati</taxon>
        <taxon>Actinomycetota</taxon>
        <taxon>Actinomycetes</taxon>
        <taxon>Micrococcales</taxon>
        <taxon>Microbacteriaceae</taxon>
        <taxon>Agreia</taxon>
    </lineage>
</organism>
<evidence type="ECO:0000313" key="12">
    <source>
        <dbReference type="Proteomes" id="UP000189735"/>
    </source>
</evidence>
<dbReference type="Pfam" id="PF19300">
    <property type="entry name" value="BPD_transp_1_N"/>
    <property type="match status" value="1"/>
</dbReference>
<reference evidence="9" key="2">
    <citation type="submission" date="2015-02" db="EMBL/GenBank/DDBJ databases">
        <authorList>
            <person name="Vasilyev I.Y."/>
            <person name="Siniagina M.N."/>
            <person name="Malanin S.Y."/>
            <person name="Boulygina E.A."/>
            <person name="Grygoryeva T.V."/>
            <person name="Yarullina D.R."/>
            <person name="Ilinskaya O.N."/>
        </authorList>
    </citation>
    <scope>NUCLEOTIDE SEQUENCE</scope>
    <source>
        <strain evidence="9">VKM Ac-1804</strain>
    </source>
</reference>
<accession>A0A1T4WTT9</accession>
<dbReference type="GO" id="GO:0005886">
    <property type="term" value="C:plasma membrane"/>
    <property type="evidence" value="ECO:0007669"/>
    <property type="project" value="UniProtKB-SubCell"/>
</dbReference>
<dbReference type="RefSeq" id="WP_044440504.1">
    <property type="nucleotide sequence ID" value="NZ_FUYG01000001.1"/>
</dbReference>
<dbReference type="AlphaFoldDB" id="A0A1T4WTT9"/>
<dbReference type="CDD" id="cd06261">
    <property type="entry name" value="TM_PBP2"/>
    <property type="match status" value="1"/>
</dbReference>
<dbReference type="InterPro" id="IPR035906">
    <property type="entry name" value="MetI-like_sf"/>
</dbReference>
<feature type="transmembrane region" description="Helical" evidence="7">
    <location>
        <begin position="99"/>
        <end position="122"/>
    </location>
</feature>
<dbReference type="SUPFAM" id="SSF161098">
    <property type="entry name" value="MetI-like"/>
    <property type="match status" value="1"/>
</dbReference>
<dbReference type="PROSITE" id="PS50928">
    <property type="entry name" value="ABC_TM1"/>
    <property type="match status" value="1"/>
</dbReference>
<evidence type="ECO:0000256" key="3">
    <source>
        <dbReference type="ARBA" id="ARBA00022475"/>
    </source>
</evidence>
<feature type="transmembrane region" description="Helical" evidence="7">
    <location>
        <begin position="280"/>
        <end position="306"/>
    </location>
</feature>
<reference evidence="12" key="3">
    <citation type="submission" date="2017-02" db="EMBL/GenBank/DDBJ databases">
        <authorList>
            <person name="Varghese N."/>
            <person name="Submissions S."/>
        </authorList>
    </citation>
    <scope>NUCLEOTIDE SEQUENCE [LARGE SCALE GENOMIC DNA]</scope>
    <source>
        <strain evidence="12">VKM Ac-2052</strain>
    </source>
</reference>
<keyword evidence="4 7" id="KW-0812">Transmembrane</keyword>
<sequence>MAAYILRRFVAGIVLAVLVTFITYLLLATTFDSVVRALLGPAGTDETVAAKTTQLGWDRPILVQYGDWLLHAVQGDLGRSLFTSEPVIPAVSQRLSVTLSIVLVALVLSVLLSIVLGVTAAVRGGIVDRLAQGISLVGMLIPGLLLSIGLVLVFAITLKVLPATGYTAPGDDFGRYLAAITIPVFVLVVAGTASMSAQVRGAMIGELRKDYVRTLEARGLSRRAIILKHVLRNAAAPAVTVLGFEFITMLGGAIFIEKVFALPGYGTFSLNSALRGDVPVILGITAFSVMLVVFVNLLVDLAIGWLTPKARML</sequence>
<name>A0A1T4WTT9_9MICO</name>
<reference evidence="9 11" key="1">
    <citation type="journal article" date="2001" name="Int. J. Syst. Evol. Microbiol.">
        <title>Agreia bicolorata gen. nov., sp. nov., to accommodate actinobacteria isolated from narrow reed grass infected by the nematode Heteroanguina graminophila.</title>
        <authorList>
            <person name="Evtushenko L.I."/>
            <person name="Dorofeeva L.V."/>
            <person name="Dobrovolskaya T.G."/>
            <person name="Streshinskaya G.M."/>
            <person name="Subbotin S.A."/>
            <person name="Tiedje J.M."/>
        </authorList>
    </citation>
    <scope>NUCLEOTIDE SEQUENCE [LARGE SCALE GENOMIC DNA]</scope>
    <source>
        <strain evidence="9 11">VKM Ac-1804</strain>
    </source>
</reference>
<dbReference type="GO" id="GO:0055085">
    <property type="term" value="P:transmembrane transport"/>
    <property type="evidence" value="ECO:0007669"/>
    <property type="project" value="InterPro"/>
</dbReference>
<evidence type="ECO:0000259" key="8">
    <source>
        <dbReference type="PROSITE" id="PS50928"/>
    </source>
</evidence>
<feature type="domain" description="ABC transmembrane type-1" evidence="8">
    <location>
        <begin position="95"/>
        <end position="303"/>
    </location>
</feature>
<dbReference type="EMBL" id="FUYG01000001">
    <property type="protein sequence ID" value="SKA80285.1"/>
    <property type="molecule type" value="Genomic_DNA"/>
</dbReference>
<evidence type="ECO:0000256" key="2">
    <source>
        <dbReference type="ARBA" id="ARBA00022448"/>
    </source>
</evidence>
<feature type="transmembrane region" description="Helical" evidence="7">
    <location>
        <begin position="230"/>
        <end position="256"/>
    </location>
</feature>
<keyword evidence="2 7" id="KW-0813">Transport</keyword>
<keyword evidence="6 7" id="KW-0472">Membrane</keyword>
<evidence type="ECO:0000256" key="5">
    <source>
        <dbReference type="ARBA" id="ARBA00022989"/>
    </source>
</evidence>
<keyword evidence="5 7" id="KW-1133">Transmembrane helix</keyword>
<evidence type="ECO:0000313" key="9">
    <source>
        <dbReference type="EMBL" id="KJC64226.1"/>
    </source>
</evidence>
<keyword evidence="3" id="KW-1003">Cell membrane</keyword>
<protein>
    <submittedName>
        <fullName evidence="9">ABC transporter permease</fullName>
    </submittedName>
    <submittedName>
        <fullName evidence="10">Peptide/nickel transport system permease protein</fullName>
    </submittedName>
</protein>
<evidence type="ECO:0000313" key="11">
    <source>
        <dbReference type="Proteomes" id="UP000032503"/>
    </source>
</evidence>
<reference evidence="10" key="4">
    <citation type="submission" date="2017-02" db="EMBL/GenBank/DDBJ databases">
        <authorList>
            <person name="Peterson S.W."/>
        </authorList>
    </citation>
    <scope>NUCLEOTIDE SEQUENCE [LARGE SCALE GENOMIC DNA]</scope>
    <source>
        <strain evidence="10">VKM Ac-2052</strain>
    </source>
</reference>
<gene>
    <name evidence="10" type="ORF">SAMN06295879_0179</name>
    <name evidence="9" type="ORF">TZ00_06990</name>
</gene>
<dbReference type="Proteomes" id="UP000032503">
    <property type="component" value="Unassembled WGS sequence"/>
</dbReference>
<feature type="transmembrane region" description="Helical" evidence="7">
    <location>
        <begin position="9"/>
        <end position="31"/>
    </location>
</feature>
<dbReference type="PANTHER" id="PTHR43163:SF6">
    <property type="entry name" value="DIPEPTIDE TRANSPORT SYSTEM PERMEASE PROTEIN DPPB-RELATED"/>
    <property type="match status" value="1"/>
</dbReference>
<evidence type="ECO:0000256" key="7">
    <source>
        <dbReference type="RuleBase" id="RU363032"/>
    </source>
</evidence>
<evidence type="ECO:0000256" key="6">
    <source>
        <dbReference type="ARBA" id="ARBA00023136"/>
    </source>
</evidence>
<evidence type="ECO:0000256" key="1">
    <source>
        <dbReference type="ARBA" id="ARBA00004651"/>
    </source>
</evidence>